<protein>
    <submittedName>
        <fullName evidence="5">2-deoxy-D-gluconate 3-dehydrogenase</fullName>
    </submittedName>
</protein>
<sequence>MSQYLTSLFSLAGKTAIVTGGTGGLGLEMTLALAEAGADIVSIELPNDPRSGLLAEGVQKTGRSLRVFHADVADSKALRETFAQIWEAGVTPDILLNCAGINRRGKVEDFSDEDIDAVFAINLKASFVAAQEVGRRLLQLNRPGKIINVASIISFIANINISPYAATKGGVLQMTKAMSNEWASKGIQVNCICPGYVKTPLTEVYTRDKAYNDYIIGRTPAGRWGLPEDFRGAIIFLASEASNFVTGTSLVVDGGLWCRNAVIVTTLSDDNTNAMKRSKYYFLSVVPLLRVVVADDRSSVGQYAIQIAAAHGFNVVTTCSLRHAALLRSYGARHLFDYHNEKVVEKIRDAVPELHYAFDTIGDSTSSGVASQAFGEGKSYLCTVRPGKANTENVTPQTEVTDVLVWTAFMKDHRYGKFYWPDDHELASEFFEKLPSWLEDGRIRSNTPKVLPGGLDAVPRGFQEHRGGKISGYKIVYKL</sequence>
<dbReference type="RefSeq" id="XP_013331216.1">
    <property type="nucleotide sequence ID" value="XM_013475762.1"/>
</dbReference>
<dbReference type="PRINTS" id="PR00080">
    <property type="entry name" value="SDRFAMILY"/>
</dbReference>
<keyword evidence="6" id="KW-1185">Reference proteome</keyword>
<feature type="domain" description="Ketoreductase" evidence="4">
    <location>
        <begin position="14"/>
        <end position="156"/>
    </location>
</feature>
<name>A0A0F4Z258_RASE3</name>
<dbReference type="InterPro" id="IPR020904">
    <property type="entry name" value="Sc_DH/Rdtase_CS"/>
</dbReference>
<dbReference type="FunFam" id="3.40.50.720:FF:000084">
    <property type="entry name" value="Short-chain dehydrogenase reductase"/>
    <property type="match status" value="1"/>
</dbReference>
<keyword evidence="2" id="KW-0521">NADP</keyword>
<dbReference type="GO" id="GO:0016616">
    <property type="term" value="F:oxidoreductase activity, acting on the CH-OH group of donors, NAD or NADP as acceptor"/>
    <property type="evidence" value="ECO:0007669"/>
    <property type="project" value="UniProtKB-ARBA"/>
</dbReference>
<dbReference type="Proteomes" id="UP000053958">
    <property type="component" value="Unassembled WGS sequence"/>
</dbReference>
<dbReference type="PANTHER" id="PTHR42760">
    <property type="entry name" value="SHORT-CHAIN DEHYDROGENASES/REDUCTASES FAMILY MEMBER"/>
    <property type="match status" value="1"/>
</dbReference>
<accession>A0A0F4Z258</accession>
<dbReference type="InterPro" id="IPR002347">
    <property type="entry name" value="SDR_fam"/>
</dbReference>
<dbReference type="SUPFAM" id="SSF51735">
    <property type="entry name" value="NAD(P)-binding Rossmann-fold domains"/>
    <property type="match status" value="2"/>
</dbReference>
<comment type="similarity">
    <text evidence="1">Belongs to the short-chain dehydrogenases/reductases (SDR) family.</text>
</comment>
<dbReference type="InterPro" id="IPR013149">
    <property type="entry name" value="ADH-like_C"/>
</dbReference>
<dbReference type="InterPro" id="IPR057326">
    <property type="entry name" value="KR_dom"/>
</dbReference>
<dbReference type="SMART" id="SM00822">
    <property type="entry name" value="PKS_KR"/>
    <property type="match status" value="1"/>
</dbReference>
<dbReference type="Gene3D" id="3.90.180.10">
    <property type="entry name" value="Medium-chain alcohol dehydrogenases, catalytic domain"/>
    <property type="match status" value="1"/>
</dbReference>
<evidence type="ECO:0000313" key="6">
    <source>
        <dbReference type="Proteomes" id="UP000053958"/>
    </source>
</evidence>
<dbReference type="OrthoDB" id="4223069at2759"/>
<evidence type="ECO:0000313" key="5">
    <source>
        <dbReference type="EMBL" id="KKA24604.1"/>
    </source>
</evidence>
<keyword evidence="3" id="KW-0560">Oxidoreductase</keyword>
<evidence type="ECO:0000256" key="2">
    <source>
        <dbReference type="ARBA" id="ARBA00022857"/>
    </source>
</evidence>
<evidence type="ECO:0000259" key="4">
    <source>
        <dbReference type="SMART" id="SM00822"/>
    </source>
</evidence>
<dbReference type="EMBL" id="LASV01000056">
    <property type="protein sequence ID" value="KKA24604.1"/>
    <property type="molecule type" value="Genomic_DNA"/>
</dbReference>
<dbReference type="InterPro" id="IPR036291">
    <property type="entry name" value="NAD(P)-bd_dom_sf"/>
</dbReference>
<gene>
    <name evidence="5" type="ORF">T310_1351</name>
</gene>
<comment type="caution">
    <text evidence="5">The sequence shown here is derived from an EMBL/GenBank/DDBJ whole genome shotgun (WGS) entry which is preliminary data.</text>
</comment>
<evidence type="ECO:0000256" key="3">
    <source>
        <dbReference type="ARBA" id="ARBA00023002"/>
    </source>
</evidence>
<dbReference type="STRING" id="1408163.A0A0F4Z258"/>
<evidence type="ECO:0000256" key="1">
    <source>
        <dbReference type="ARBA" id="ARBA00006484"/>
    </source>
</evidence>
<dbReference type="Gene3D" id="3.40.50.720">
    <property type="entry name" value="NAD(P)-binding Rossmann-like Domain"/>
    <property type="match status" value="2"/>
</dbReference>
<dbReference type="PRINTS" id="PR00081">
    <property type="entry name" value="GDHRDH"/>
</dbReference>
<reference evidence="5 6" key="1">
    <citation type="submission" date="2015-04" db="EMBL/GenBank/DDBJ databases">
        <authorList>
            <person name="Heijne W.H."/>
            <person name="Fedorova N.D."/>
            <person name="Nierman W.C."/>
            <person name="Vollebregt A.W."/>
            <person name="Zhao Z."/>
            <person name="Wu L."/>
            <person name="Kumar M."/>
            <person name="Stam H."/>
            <person name="van den Berg M.A."/>
            <person name="Pel H.J."/>
        </authorList>
    </citation>
    <scope>NUCLEOTIDE SEQUENCE [LARGE SCALE GENOMIC DNA]</scope>
    <source>
        <strain evidence="5 6">CBS 393.64</strain>
    </source>
</reference>
<dbReference type="PANTHER" id="PTHR42760:SF5">
    <property type="entry name" value="2-DEHYDRO-3-DEOXY-D-GLUCONATE 5-DEHYDROGENASE"/>
    <property type="match status" value="1"/>
</dbReference>
<dbReference type="Pfam" id="PF00107">
    <property type="entry name" value="ADH_zinc_N"/>
    <property type="match status" value="1"/>
</dbReference>
<proteinExistence type="inferred from homology"/>
<dbReference type="Pfam" id="PF13561">
    <property type="entry name" value="adh_short_C2"/>
    <property type="match status" value="1"/>
</dbReference>
<dbReference type="AlphaFoldDB" id="A0A0F4Z258"/>
<organism evidence="5 6">
    <name type="scientific">Rasamsonia emersonii (strain ATCC 16479 / CBS 393.64 / IMI 116815)</name>
    <dbReference type="NCBI Taxonomy" id="1408163"/>
    <lineage>
        <taxon>Eukaryota</taxon>
        <taxon>Fungi</taxon>
        <taxon>Dikarya</taxon>
        <taxon>Ascomycota</taxon>
        <taxon>Pezizomycotina</taxon>
        <taxon>Eurotiomycetes</taxon>
        <taxon>Eurotiomycetidae</taxon>
        <taxon>Eurotiales</taxon>
        <taxon>Trichocomaceae</taxon>
        <taxon>Rasamsonia</taxon>
    </lineage>
</organism>
<dbReference type="GeneID" id="25313702"/>
<dbReference type="PROSITE" id="PS00061">
    <property type="entry name" value="ADH_SHORT"/>
    <property type="match status" value="1"/>
</dbReference>